<evidence type="ECO:0000256" key="4">
    <source>
        <dbReference type="ARBA" id="ARBA00022763"/>
    </source>
</evidence>
<dbReference type="RefSeq" id="XP_025377356.1">
    <property type="nucleotide sequence ID" value="XM_025518783.1"/>
</dbReference>
<evidence type="ECO:0000256" key="5">
    <source>
        <dbReference type="ARBA" id="ARBA00022990"/>
    </source>
</evidence>
<evidence type="ECO:0000256" key="2">
    <source>
        <dbReference type="ARBA" id="ARBA00013184"/>
    </source>
</evidence>
<keyword evidence="7" id="KW-0804">Transcription</keyword>
<sequence length="657" mass="71728">MSDEGLPSAAAGPSDPSSSSLLSHLADSLANSNAATGPAAARGTVKLHVLFSVPRQARELYPFAHVDADDAYATSKSTPVKALVEHIFVTASFTPAAEERTAPGSEEREARLIYALECFLYTLPAHESAIMYVSKIDSSGWGPTPTPTHLRKLIDGQTTTAHNGKEEKAKDFNYSTSITKVLTQSFLSYFASLSHWTSSKTLPSVRHISLHILARAQRAYLFPSSEENKNKHVLSDGQLIKWWRAIVSEVSCGVQRRFINGGGSLDVRSFYIIPGYNDLESHPLVPLPPRSSAKRSSNAQPTPEQALAETHWVYGHPYSHKGAGLKSNEPLPPLPLSGPSFDMQKAPLINQNHIATLLPHFPDDPKSRFIAEIARDSHEHAKGQPQQEEKREGSDETTSNGSGNGQGRPKRRSATPSTPTKRLKAENSRASSRRNTPGASSSASPSPSPVKLTSTQRIHMRERGGLNKVSPDEFWERMGFRQECCSGNAVGVFVALFTLFPHRDEAAQRDEGASAGGGRSAMEAQPFALPHPAIKDMVYKHLIVDACEWSDAEKSVSLTKTWDGVVERNLKRKAAGPAAEEARSKLSQKEKEDIGRDHVWKEVELQGPTSAQIKIAEEKWKELSSAGKAPNGGEQAEEAKERGPTVNTLSVKRKRKT</sequence>
<organism evidence="11 12">
    <name type="scientific">Acaromyces ingoldii</name>
    <dbReference type="NCBI Taxonomy" id="215250"/>
    <lineage>
        <taxon>Eukaryota</taxon>
        <taxon>Fungi</taxon>
        <taxon>Dikarya</taxon>
        <taxon>Basidiomycota</taxon>
        <taxon>Ustilaginomycotina</taxon>
        <taxon>Exobasidiomycetes</taxon>
        <taxon>Exobasidiales</taxon>
        <taxon>Cryptobasidiaceae</taxon>
        <taxon>Acaromyces</taxon>
    </lineage>
</organism>
<keyword evidence="6" id="KW-0805">Transcription regulation</keyword>
<dbReference type="InterPro" id="IPR013178">
    <property type="entry name" value="Histone_AcTrfase_Rtt109/CBP"/>
</dbReference>
<dbReference type="Pfam" id="PF08214">
    <property type="entry name" value="HAT_KAT11"/>
    <property type="match status" value="1"/>
</dbReference>
<feature type="compositionally biased region" description="Polar residues" evidence="10">
    <location>
        <begin position="428"/>
        <end position="438"/>
    </location>
</feature>
<evidence type="ECO:0000256" key="6">
    <source>
        <dbReference type="ARBA" id="ARBA00023015"/>
    </source>
</evidence>
<dbReference type="PANTHER" id="PTHR31571">
    <property type="entry name" value="ALTERED INHERITANCE OF MITOCHONDRIA PROTEIN 6"/>
    <property type="match status" value="1"/>
</dbReference>
<reference evidence="11" key="1">
    <citation type="journal article" date="2018" name="Mol. Biol. Evol.">
        <title>Broad Genomic Sampling Reveals a Smut Pathogenic Ancestry of the Fungal Clade Ustilaginomycotina.</title>
        <authorList>
            <person name="Kijpornyongpan T."/>
            <person name="Mondo S.J."/>
            <person name="Barry K."/>
            <person name="Sandor L."/>
            <person name="Lee J."/>
            <person name="Lipzen A."/>
            <person name="Pangilinan J."/>
            <person name="LaButti K."/>
            <person name="Hainaut M."/>
            <person name="Henrissat B."/>
            <person name="Grigoriev I.V."/>
            <person name="Spatafora J.W."/>
            <person name="Aime M.C."/>
        </authorList>
    </citation>
    <scope>NUCLEOTIDE SEQUENCE [LARGE SCALE GENOMIC DNA]</scope>
    <source>
        <strain evidence="11">MCA 4198</strain>
    </source>
</reference>
<dbReference type="GO" id="GO:0032931">
    <property type="term" value="F:histone H3K56 acetyltransferase activity"/>
    <property type="evidence" value="ECO:0007669"/>
    <property type="project" value="TreeGrafter"/>
</dbReference>
<dbReference type="GO" id="GO:0005634">
    <property type="term" value="C:nucleus"/>
    <property type="evidence" value="ECO:0007669"/>
    <property type="project" value="UniProtKB-SubCell"/>
</dbReference>
<proteinExistence type="predicted"/>
<dbReference type="InterPro" id="IPR016849">
    <property type="entry name" value="Rtt109"/>
</dbReference>
<keyword evidence="5" id="KW-0007">Acetylation</keyword>
<name>A0A316YNB7_9BASI</name>
<evidence type="ECO:0000256" key="10">
    <source>
        <dbReference type="SAM" id="MobiDB-lite"/>
    </source>
</evidence>
<dbReference type="Proteomes" id="UP000245768">
    <property type="component" value="Unassembled WGS sequence"/>
</dbReference>
<keyword evidence="8" id="KW-0539">Nucleus</keyword>
<dbReference type="SMART" id="SM01250">
    <property type="entry name" value="KAT11"/>
    <property type="match status" value="1"/>
</dbReference>
<evidence type="ECO:0000313" key="12">
    <source>
        <dbReference type="Proteomes" id="UP000245768"/>
    </source>
</evidence>
<evidence type="ECO:0000256" key="1">
    <source>
        <dbReference type="ARBA" id="ARBA00004123"/>
    </source>
</evidence>
<feature type="compositionally biased region" description="Polar residues" evidence="10">
    <location>
        <begin position="294"/>
        <end position="303"/>
    </location>
</feature>
<feature type="region of interest" description="Disordered" evidence="10">
    <location>
        <begin position="1"/>
        <end position="22"/>
    </location>
</feature>
<comment type="subcellular location">
    <subcellularLocation>
        <location evidence="1">Nucleus</location>
    </subcellularLocation>
</comment>
<evidence type="ECO:0000256" key="3">
    <source>
        <dbReference type="ARBA" id="ARBA00022679"/>
    </source>
</evidence>
<dbReference type="OrthoDB" id="3361892at2759"/>
<dbReference type="InterPro" id="IPR051236">
    <property type="entry name" value="HAT_RTT109-like"/>
</dbReference>
<keyword evidence="12" id="KW-1185">Reference proteome</keyword>
<dbReference type="EC" id="2.3.1.48" evidence="2"/>
<dbReference type="AlphaFoldDB" id="A0A316YNB7"/>
<dbReference type="GO" id="GO:0006974">
    <property type="term" value="P:DNA damage response"/>
    <property type="evidence" value="ECO:0007669"/>
    <property type="project" value="UniProtKB-KW"/>
</dbReference>
<evidence type="ECO:0000256" key="8">
    <source>
        <dbReference type="ARBA" id="ARBA00023242"/>
    </source>
</evidence>
<gene>
    <name evidence="11" type="ORF">FA10DRAFT_229268</name>
</gene>
<accession>A0A316YNB7</accession>
<evidence type="ECO:0000256" key="7">
    <source>
        <dbReference type="ARBA" id="ARBA00023163"/>
    </source>
</evidence>
<dbReference type="GeneID" id="37040699"/>
<feature type="region of interest" description="Disordered" evidence="10">
    <location>
        <begin position="571"/>
        <end position="594"/>
    </location>
</feature>
<dbReference type="GO" id="GO:0006355">
    <property type="term" value="P:regulation of DNA-templated transcription"/>
    <property type="evidence" value="ECO:0007669"/>
    <property type="project" value="InterPro"/>
</dbReference>
<keyword evidence="4" id="KW-0227">DNA damage</keyword>
<dbReference type="PANTHER" id="PTHR31571:SF2">
    <property type="entry name" value="HISTONE ACETYLTRANSFERASE RTT109"/>
    <property type="match status" value="1"/>
</dbReference>
<comment type="catalytic activity">
    <reaction evidence="9">
        <text>L-lysyl-[histone] + acetyl-CoA = N(6)-acetyl-L-lysyl-[histone] + CoA + H(+)</text>
        <dbReference type="Rhea" id="RHEA:21992"/>
        <dbReference type="Rhea" id="RHEA-COMP:9845"/>
        <dbReference type="Rhea" id="RHEA-COMP:11338"/>
        <dbReference type="ChEBI" id="CHEBI:15378"/>
        <dbReference type="ChEBI" id="CHEBI:29969"/>
        <dbReference type="ChEBI" id="CHEBI:57287"/>
        <dbReference type="ChEBI" id="CHEBI:57288"/>
        <dbReference type="ChEBI" id="CHEBI:61930"/>
        <dbReference type="EC" id="2.3.1.48"/>
    </reaction>
    <physiologicalReaction direction="left-to-right" evidence="9">
        <dbReference type="Rhea" id="RHEA:21993"/>
    </physiologicalReaction>
</comment>
<protein>
    <recommendedName>
        <fullName evidence="2">histone acetyltransferase</fullName>
        <ecNumber evidence="2">2.3.1.48</ecNumber>
    </recommendedName>
</protein>
<keyword evidence="3" id="KW-0808">Transferase</keyword>
<dbReference type="EMBL" id="KZ819636">
    <property type="protein sequence ID" value="PWN90158.1"/>
    <property type="molecule type" value="Genomic_DNA"/>
</dbReference>
<dbReference type="PROSITE" id="PS51728">
    <property type="entry name" value="RTT109_HAT"/>
    <property type="match status" value="1"/>
</dbReference>
<dbReference type="STRING" id="215250.A0A316YNB7"/>
<evidence type="ECO:0000313" key="11">
    <source>
        <dbReference type="EMBL" id="PWN90158.1"/>
    </source>
</evidence>
<feature type="region of interest" description="Disordered" evidence="10">
    <location>
        <begin position="284"/>
        <end position="304"/>
    </location>
</feature>
<evidence type="ECO:0000256" key="9">
    <source>
        <dbReference type="ARBA" id="ARBA00048940"/>
    </source>
</evidence>
<feature type="region of interest" description="Disordered" evidence="10">
    <location>
        <begin position="616"/>
        <end position="657"/>
    </location>
</feature>
<dbReference type="InParanoid" id="A0A316YNB7"/>
<feature type="compositionally biased region" description="Basic and acidic residues" evidence="10">
    <location>
        <begin position="580"/>
        <end position="594"/>
    </location>
</feature>
<feature type="region of interest" description="Disordered" evidence="10">
    <location>
        <begin position="377"/>
        <end position="465"/>
    </location>
</feature>
<feature type="compositionally biased region" description="Basic and acidic residues" evidence="10">
    <location>
        <begin position="377"/>
        <end position="394"/>
    </location>
</feature>